<reference evidence="1" key="1">
    <citation type="submission" date="2021-02" db="EMBL/GenBank/DDBJ databases">
        <authorList>
            <person name="Nowell W R."/>
        </authorList>
    </citation>
    <scope>NUCLEOTIDE SEQUENCE</scope>
</reference>
<gene>
    <name evidence="1" type="ORF">EDS130_LOCUS15852</name>
</gene>
<name>A0A814I6E4_ADIRI</name>
<evidence type="ECO:0000313" key="1">
    <source>
        <dbReference type="EMBL" id="CAF1020225.1"/>
    </source>
</evidence>
<proteinExistence type="predicted"/>
<comment type="caution">
    <text evidence="1">The sequence shown here is derived from an EMBL/GenBank/DDBJ whole genome shotgun (WGS) entry which is preliminary data.</text>
</comment>
<organism evidence="1 2">
    <name type="scientific">Adineta ricciae</name>
    <name type="common">Rotifer</name>
    <dbReference type="NCBI Taxonomy" id="249248"/>
    <lineage>
        <taxon>Eukaryota</taxon>
        <taxon>Metazoa</taxon>
        <taxon>Spiralia</taxon>
        <taxon>Gnathifera</taxon>
        <taxon>Rotifera</taxon>
        <taxon>Eurotatoria</taxon>
        <taxon>Bdelloidea</taxon>
        <taxon>Adinetida</taxon>
        <taxon>Adinetidae</taxon>
        <taxon>Adineta</taxon>
    </lineage>
</organism>
<protein>
    <submittedName>
        <fullName evidence="1">Uncharacterized protein</fullName>
    </submittedName>
</protein>
<evidence type="ECO:0000313" key="2">
    <source>
        <dbReference type="Proteomes" id="UP000663852"/>
    </source>
</evidence>
<dbReference type="Proteomes" id="UP000663852">
    <property type="component" value="Unassembled WGS sequence"/>
</dbReference>
<sequence length="128" mass="15189">MTFSHSKGQLFIYYNHTKKTIHTHENIVFQTKECLTDFVFIITIYHHSLPMFKRNHFQEELAIVEIGRYWLCANKSHLCDCYLFEAYCSYSYTATLRRRSRPDPETIQQLKEFNPNEKAQCVAAATLN</sequence>
<dbReference type="AlphaFoldDB" id="A0A814I6E4"/>
<accession>A0A814I6E4</accession>
<dbReference type="EMBL" id="CAJNOJ010000068">
    <property type="protein sequence ID" value="CAF1020225.1"/>
    <property type="molecule type" value="Genomic_DNA"/>
</dbReference>